<keyword evidence="11 12" id="KW-0472">Membrane</keyword>
<evidence type="ECO:0000256" key="4">
    <source>
        <dbReference type="ARBA" id="ARBA00022660"/>
    </source>
</evidence>
<protein>
    <submittedName>
        <fullName evidence="13">Oxidase</fullName>
    </submittedName>
</protein>
<evidence type="ECO:0000256" key="10">
    <source>
        <dbReference type="ARBA" id="ARBA00023004"/>
    </source>
</evidence>
<proteinExistence type="predicted"/>
<evidence type="ECO:0000256" key="6">
    <source>
        <dbReference type="ARBA" id="ARBA00022723"/>
    </source>
</evidence>
<evidence type="ECO:0000256" key="11">
    <source>
        <dbReference type="ARBA" id="ARBA00023136"/>
    </source>
</evidence>
<name>A0ABM6M964_9SPHN</name>
<dbReference type="CDD" id="cd01053">
    <property type="entry name" value="AOX"/>
    <property type="match status" value="1"/>
</dbReference>
<evidence type="ECO:0000256" key="7">
    <source>
        <dbReference type="ARBA" id="ARBA00022982"/>
    </source>
</evidence>
<dbReference type="PIRSF" id="PIRSF005229">
    <property type="entry name" value="AOX"/>
    <property type="match status" value="1"/>
</dbReference>
<dbReference type="Pfam" id="PF01786">
    <property type="entry name" value="AOX"/>
    <property type="match status" value="1"/>
</dbReference>
<dbReference type="RefSeq" id="WP_117352721.1">
    <property type="nucleotide sequence ID" value="NZ_CP020083.1"/>
</dbReference>
<feature type="transmembrane region" description="Helical" evidence="12">
    <location>
        <begin position="59"/>
        <end position="78"/>
    </location>
</feature>
<dbReference type="InterPro" id="IPR002680">
    <property type="entry name" value="AOX"/>
</dbReference>
<evidence type="ECO:0000256" key="2">
    <source>
        <dbReference type="ARBA" id="ARBA00004370"/>
    </source>
</evidence>
<accession>A0ABM6M964</accession>
<dbReference type="Proteomes" id="UP000258016">
    <property type="component" value="Chromosome"/>
</dbReference>
<reference evidence="13 14" key="1">
    <citation type="submission" date="2017-03" db="EMBL/GenBank/DDBJ databases">
        <title>Complete genome sequence of Blastomonas fulva degrading microcsystin LR.</title>
        <authorList>
            <person name="Lee H.-g."/>
            <person name="Jin L."/>
            <person name="oh H.-M."/>
        </authorList>
    </citation>
    <scope>NUCLEOTIDE SEQUENCE [LARGE SCALE GENOMIC DNA]</scope>
    <source>
        <strain evidence="13 14">T2</strain>
    </source>
</reference>
<dbReference type="EMBL" id="CP020083">
    <property type="protein sequence ID" value="ASR52445.1"/>
    <property type="molecule type" value="Genomic_DNA"/>
</dbReference>
<keyword evidence="8 12" id="KW-1133">Transmembrane helix</keyword>
<evidence type="ECO:0000256" key="9">
    <source>
        <dbReference type="ARBA" id="ARBA00023002"/>
    </source>
</evidence>
<evidence type="ECO:0000313" key="14">
    <source>
        <dbReference type="Proteomes" id="UP000258016"/>
    </source>
</evidence>
<keyword evidence="6" id="KW-0479">Metal-binding</keyword>
<evidence type="ECO:0000256" key="8">
    <source>
        <dbReference type="ARBA" id="ARBA00022989"/>
    </source>
</evidence>
<keyword evidence="14" id="KW-1185">Reference proteome</keyword>
<evidence type="ECO:0000256" key="3">
    <source>
        <dbReference type="ARBA" id="ARBA00022448"/>
    </source>
</evidence>
<keyword evidence="3" id="KW-0813">Transport</keyword>
<evidence type="ECO:0000313" key="13">
    <source>
        <dbReference type="EMBL" id="ASR52445.1"/>
    </source>
</evidence>
<evidence type="ECO:0000256" key="12">
    <source>
        <dbReference type="SAM" id="Phobius"/>
    </source>
</evidence>
<dbReference type="InterPro" id="IPR038659">
    <property type="entry name" value="AOX_sf"/>
</dbReference>
<sequence length="241" mass="27151">MVNTILTPDRQALAAEHDAQPVIHHAPEGLSDRFALGFTKLLRFTVDTFFAKRYGHRAIVLETVAAVPGMVGAMFTHLTSLRAMKDDEGWIRTLMEEAENERMHLMTFIEIAKPTLFERLVILMAQWIFLVLFSILYLVSSRTAHRVVGYFEEEAVISYTLYLQEIDEGRSPNVPAPAIAKHYWKMAGDATLRDVVLLVRADEAHHRDVNHGFASKLGGKPFDPGKTAPYPAHADDIRLQA</sequence>
<keyword evidence="7" id="KW-0249">Electron transport</keyword>
<keyword evidence="5 12" id="KW-0812">Transmembrane</keyword>
<keyword evidence="10" id="KW-0408">Iron</keyword>
<evidence type="ECO:0000256" key="5">
    <source>
        <dbReference type="ARBA" id="ARBA00022692"/>
    </source>
</evidence>
<dbReference type="PANTHER" id="PTHR31803:SF3">
    <property type="entry name" value="ALTERNATIVE OXIDASE"/>
    <property type="match status" value="1"/>
</dbReference>
<keyword evidence="9" id="KW-0560">Oxidoreductase</keyword>
<feature type="transmembrane region" description="Helical" evidence="12">
    <location>
        <begin position="120"/>
        <end position="139"/>
    </location>
</feature>
<evidence type="ECO:0000256" key="1">
    <source>
        <dbReference type="ARBA" id="ARBA00001962"/>
    </source>
</evidence>
<dbReference type="Gene3D" id="1.20.1260.140">
    <property type="entry name" value="Alternative oxidase"/>
    <property type="match status" value="1"/>
</dbReference>
<keyword evidence="4" id="KW-0679">Respiratory chain</keyword>
<comment type="subcellular location">
    <subcellularLocation>
        <location evidence="2">Membrane</location>
    </subcellularLocation>
</comment>
<dbReference type="PANTHER" id="PTHR31803">
    <property type="entry name" value="ALTERNATIVE OXIDASE"/>
    <property type="match status" value="1"/>
</dbReference>
<dbReference type="GeneID" id="303486706"/>
<comment type="cofactor">
    <cofactor evidence="1">
        <name>Fe cation</name>
        <dbReference type="ChEBI" id="CHEBI:24875"/>
    </cofactor>
</comment>
<gene>
    <name evidence="13" type="ORF">B5J99_14070</name>
</gene>
<organism evidence="13 14">
    <name type="scientific">Blastomonas fulva</name>
    <dbReference type="NCBI Taxonomy" id="1550728"/>
    <lineage>
        <taxon>Bacteria</taxon>
        <taxon>Pseudomonadati</taxon>
        <taxon>Pseudomonadota</taxon>
        <taxon>Alphaproteobacteria</taxon>
        <taxon>Sphingomonadales</taxon>
        <taxon>Sphingomonadaceae</taxon>
        <taxon>Blastomonas</taxon>
    </lineage>
</organism>